<reference evidence="2" key="1">
    <citation type="submission" date="2018-07" db="EMBL/GenBank/DDBJ databases">
        <authorList>
            <consortium name="Genoscope - CEA"/>
            <person name="William W."/>
        </authorList>
    </citation>
    <scope>NUCLEOTIDE SEQUENCE</scope>
    <source>
        <strain evidence="2">IK1</strain>
    </source>
</reference>
<accession>A0A652ZTP7</accession>
<sequence>MHCFPSPLEGQHLFDEAAGKAELEGHGEHAIGDHRKGDGQYEILDQPAPVDKGRNEEHEECGGNEKAKGVHDQAVGNAHDGGEENFDPDLPVRDEAEVGLFRPSFRLPFLDDEDETGKYRQDSHQGRKEFGTEPVAHPHFRKEHRGDKVDASDGDGDNSGYKVHGHVSTSCVRAETVGDT</sequence>
<protein>
    <submittedName>
        <fullName evidence="2">Uncharacterized protein</fullName>
    </submittedName>
</protein>
<feature type="compositionally biased region" description="Basic and acidic residues" evidence="1">
    <location>
        <begin position="24"/>
        <end position="39"/>
    </location>
</feature>
<feature type="region of interest" description="Disordered" evidence="1">
    <location>
        <begin position="109"/>
        <end position="180"/>
    </location>
</feature>
<dbReference type="AlphaFoldDB" id="A0A652ZTP7"/>
<evidence type="ECO:0000256" key="1">
    <source>
        <dbReference type="SAM" id="MobiDB-lite"/>
    </source>
</evidence>
<feature type="compositionally biased region" description="Basic and acidic residues" evidence="1">
    <location>
        <begin position="51"/>
        <end position="71"/>
    </location>
</feature>
<gene>
    <name evidence="2" type="ORF">TRIP_E190060</name>
</gene>
<name>A0A652ZTP7_9SPIR</name>
<feature type="compositionally biased region" description="Basic and acidic residues" evidence="1">
    <location>
        <begin position="116"/>
        <end position="131"/>
    </location>
</feature>
<feature type="region of interest" description="Disordered" evidence="1">
    <location>
        <begin position="24"/>
        <end position="90"/>
    </location>
</feature>
<dbReference type="EMBL" id="UPXP01000011">
    <property type="protein sequence ID" value="VBB39142.1"/>
    <property type="molecule type" value="Genomic_DNA"/>
</dbReference>
<evidence type="ECO:0000313" key="2">
    <source>
        <dbReference type="EMBL" id="VBB39142.1"/>
    </source>
</evidence>
<proteinExistence type="predicted"/>
<organism evidence="2">
    <name type="scientific">uncultured Spirochaetota bacterium</name>
    <dbReference type="NCBI Taxonomy" id="460511"/>
    <lineage>
        <taxon>Bacteria</taxon>
        <taxon>Pseudomonadati</taxon>
        <taxon>Spirochaetota</taxon>
        <taxon>environmental samples</taxon>
    </lineage>
</organism>